<feature type="region of interest" description="Disordered" evidence="1">
    <location>
        <begin position="1"/>
        <end position="37"/>
    </location>
</feature>
<protein>
    <submittedName>
        <fullName evidence="2">Uncharacterized protein</fullName>
    </submittedName>
</protein>
<dbReference type="AlphaFoldDB" id="A0A9W7E2T5"/>
<gene>
    <name evidence="2" type="ORF">TrRE_jg12514</name>
</gene>
<name>A0A9W7E2T5_9STRA</name>
<reference evidence="2" key="1">
    <citation type="submission" date="2022-07" db="EMBL/GenBank/DDBJ databases">
        <title>Genome analysis of Parmales, a sister group of diatoms, reveals the evolutionary specialization of diatoms from phago-mixotrophs to photoautotrophs.</title>
        <authorList>
            <person name="Ban H."/>
            <person name="Sato S."/>
            <person name="Yoshikawa S."/>
            <person name="Kazumasa Y."/>
            <person name="Nakamura Y."/>
            <person name="Ichinomiya M."/>
            <person name="Saitoh K."/>
            <person name="Sato N."/>
            <person name="Blanc-Mathieu R."/>
            <person name="Endo H."/>
            <person name="Kuwata A."/>
            <person name="Ogata H."/>
        </authorList>
    </citation>
    <scope>NUCLEOTIDE SEQUENCE</scope>
</reference>
<evidence type="ECO:0000256" key="1">
    <source>
        <dbReference type="SAM" id="MobiDB-lite"/>
    </source>
</evidence>
<sequence length="510" mass="56516">MSNVHSGKALVSGSSSSSSQESSPNSSVRGPYSSLSSQLEPQLSHNALKQEFEEGTYPQLQPFSLQYTLHTQPETIPEIVKTFYPTANLHFDKGCGFAAICHPQVPKKITLKLSGFPQEHGCPVLIIRVWAEYPSAIKATVDGRQRSSLEQRAKKREGYCPSSKEELLLKTPLITIVRRNYKSSKSTKGVKQGPKQEPSNPKTPAAYIINNVSDFELGREIKRSFSKNKNRKLKDVIETFEAIGSAVDLNAKTLRSGVVSNRASQSFMTGKRMKYTNGEGPARSLSGVAPTPPQLQPEHSSLAMDWFKNVYPVESQMCKLVTDTPLREFDEQQRKAISIVATLFDKLALIMAEVETLGERASELAKSVHATAKRTKFNNCAMCMMRAAEIKSMYKDFKGEWWKDLEINERFNARSGRQSSIIFKITKESNATIITNALTSALSLDYPTKEDGDGAQAQIVSKVSKLDLPGLLLAFDRVTLNEMPCSTMEKDKLLELKKNMEATDGCPLGG</sequence>
<feature type="region of interest" description="Disordered" evidence="1">
    <location>
        <begin position="184"/>
        <end position="205"/>
    </location>
</feature>
<accession>A0A9W7E2T5</accession>
<dbReference type="Proteomes" id="UP001165082">
    <property type="component" value="Unassembled WGS sequence"/>
</dbReference>
<comment type="caution">
    <text evidence="2">The sequence shown here is derived from an EMBL/GenBank/DDBJ whole genome shotgun (WGS) entry which is preliminary data.</text>
</comment>
<dbReference type="OrthoDB" id="10465018at2759"/>
<dbReference type="EMBL" id="BRXZ01006631">
    <property type="protein sequence ID" value="GMH63753.1"/>
    <property type="molecule type" value="Genomic_DNA"/>
</dbReference>
<keyword evidence="3" id="KW-1185">Reference proteome</keyword>
<proteinExistence type="predicted"/>
<evidence type="ECO:0000313" key="2">
    <source>
        <dbReference type="EMBL" id="GMH63753.1"/>
    </source>
</evidence>
<evidence type="ECO:0000313" key="3">
    <source>
        <dbReference type="Proteomes" id="UP001165082"/>
    </source>
</evidence>
<organism evidence="2 3">
    <name type="scientific">Triparma retinervis</name>
    <dbReference type="NCBI Taxonomy" id="2557542"/>
    <lineage>
        <taxon>Eukaryota</taxon>
        <taxon>Sar</taxon>
        <taxon>Stramenopiles</taxon>
        <taxon>Ochrophyta</taxon>
        <taxon>Bolidophyceae</taxon>
        <taxon>Parmales</taxon>
        <taxon>Triparmaceae</taxon>
        <taxon>Triparma</taxon>
    </lineage>
</organism>
<feature type="compositionally biased region" description="Low complexity" evidence="1">
    <location>
        <begin position="12"/>
        <end position="37"/>
    </location>
</feature>